<protein>
    <recommendedName>
        <fullName evidence="2">protein-tyrosine-phosphatase</fullName>
        <ecNumber evidence="2">3.1.3.48</ecNumber>
    </recommendedName>
</protein>
<gene>
    <name evidence="7" type="ORF">BMIN_0191</name>
</gene>
<dbReference type="EMBL" id="JGZD01000009">
    <property type="protein sequence ID" value="KFI72299.1"/>
    <property type="molecule type" value="Genomic_DNA"/>
</dbReference>
<dbReference type="SUPFAM" id="SSF52788">
    <property type="entry name" value="Phosphotyrosine protein phosphatases I"/>
    <property type="match status" value="1"/>
</dbReference>
<evidence type="ECO:0000256" key="5">
    <source>
        <dbReference type="PIRSR" id="PIRSR617867-1"/>
    </source>
</evidence>
<feature type="domain" description="Phosphotyrosine protein phosphatase I" evidence="6">
    <location>
        <begin position="7"/>
        <end position="165"/>
    </location>
</feature>
<dbReference type="InterPro" id="IPR036196">
    <property type="entry name" value="Ptyr_pPase_sf"/>
</dbReference>
<comment type="caution">
    <text evidence="7">The sequence shown here is derived from an EMBL/GenBank/DDBJ whole genome shotgun (WGS) entry which is preliminary data.</text>
</comment>
<evidence type="ECO:0000256" key="1">
    <source>
        <dbReference type="ARBA" id="ARBA00011063"/>
    </source>
</evidence>
<evidence type="ECO:0000259" key="6">
    <source>
        <dbReference type="SMART" id="SM00226"/>
    </source>
</evidence>
<evidence type="ECO:0000313" key="7">
    <source>
        <dbReference type="EMBL" id="KFI72299.1"/>
    </source>
</evidence>
<dbReference type="InterPro" id="IPR023485">
    <property type="entry name" value="Ptyr_pPase"/>
</dbReference>
<keyword evidence="8" id="KW-1185">Reference proteome</keyword>
<dbReference type="Gene3D" id="3.40.50.2300">
    <property type="match status" value="1"/>
</dbReference>
<dbReference type="PANTHER" id="PTHR11717">
    <property type="entry name" value="LOW MOLECULAR WEIGHT PROTEIN TYROSINE PHOSPHATASE"/>
    <property type="match status" value="1"/>
</dbReference>
<dbReference type="Proteomes" id="UP000029014">
    <property type="component" value="Unassembled WGS sequence"/>
</dbReference>
<dbReference type="PRINTS" id="PR00719">
    <property type="entry name" value="LMWPTPASE"/>
</dbReference>
<dbReference type="InterPro" id="IPR017867">
    <property type="entry name" value="Tyr_phospatase_low_mol_wt"/>
</dbReference>
<dbReference type="RefSeq" id="WP_022860947.1">
    <property type="nucleotide sequence ID" value="NZ_JGZD01000009.1"/>
</dbReference>
<evidence type="ECO:0000256" key="4">
    <source>
        <dbReference type="ARBA" id="ARBA00022912"/>
    </source>
</evidence>
<evidence type="ECO:0000313" key="8">
    <source>
        <dbReference type="Proteomes" id="UP000029014"/>
    </source>
</evidence>
<comment type="similarity">
    <text evidence="1">Belongs to the low molecular weight phosphotyrosine protein phosphatase family.</text>
</comment>
<evidence type="ECO:0000256" key="3">
    <source>
        <dbReference type="ARBA" id="ARBA00022801"/>
    </source>
</evidence>
<dbReference type="EC" id="3.1.3.48" evidence="2"/>
<dbReference type="GO" id="GO:0004725">
    <property type="term" value="F:protein tyrosine phosphatase activity"/>
    <property type="evidence" value="ECO:0007669"/>
    <property type="project" value="UniProtKB-EC"/>
</dbReference>
<name>A0A087BMP9_9BIFI</name>
<keyword evidence="4" id="KW-0904">Protein phosphatase</keyword>
<feature type="active site" description="Nucleophile" evidence="5">
    <location>
        <position position="13"/>
    </location>
</feature>
<proteinExistence type="inferred from homology"/>
<feature type="active site" description="Proton donor" evidence="5">
    <location>
        <position position="139"/>
    </location>
</feature>
<dbReference type="Pfam" id="PF01451">
    <property type="entry name" value="LMWPc"/>
    <property type="match status" value="1"/>
</dbReference>
<dbReference type="STRING" id="1693.BMIN_0191"/>
<organism evidence="7 8">
    <name type="scientific">Bifidobacterium minimum</name>
    <dbReference type="NCBI Taxonomy" id="1693"/>
    <lineage>
        <taxon>Bacteria</taxon>
        <taxon>Bacillati</taxon>
        <taxon>Actinomycetota</taxon>
        <taxon>Actinomycetes</taxon>
        <taxon>Bifidobacteriales</taxon>
        <taxon>Bifidobacteriaceae</taxon>
        <taxon>Bifidobacterium</taxon>
    </lineage>
</organism>
<reference evidence="7 8" key="1">
    <citation type="submission" date="2014-03" db="EMBL/GenBank/DDBJ databases">
        <title>Genomics of Bifidobacteria.</title>
        <authorList>
            <person name="Ventura M."/>
            <person name="Milani C."/>
            <person name="Lugli G.A."/>
        </authorList>
    </citation>
    <scope>NUCLEOTIDE SEQUENCE [LARGE SCALE GENOMIC DNA]</scope>
    <source>
        <strain evidence="7 8">LMG 11592</strain>
    </source>
</reference>
<dbReference type="eggNOG" id="COG0394">
    <property type="taxonomic scope" value="Bacteria"/>
</dbReference>
<dbReference type="PANTHER" id="PTHR11717:SF7">
    <property type="entry name" value="LOW MOLECULAR WEIGHT PHOSPHOTYROSINE PROTEIN PHOSPHATASE"/>
    <property type="match status" value="1"/>
</dbReference>
<feature type="active site" evidence="5">
    <location>
        <position position="19"/>
    </location>
</feature>
<accession>A0A087BMP9</accession>
<keyword evidence="3 7" id="KW-0378">Hydrolase</keyword>
<dbReference type="CDD" id="cd16343">
    <property type="entry name" value="LMWPTP"/>
    <property type="match status" value="1"/>
</dbReference>
<dbReference type="AlphaFoldDB" id="A0A087BMP9"/>
<evidence type="ECO:0000256" key="2">
    <source>
        <dbReference type="ARBA" id="ARBA00013064"/>
    </source>
</evidence>
<dbReference type="SMART" id="SM00226">
    <property type="entry name" value="LMWPc"/>
    <property type="match status" value="1"/>
</dbReference>
<sequence>MSDDHRYTIMTVCTGNICRSPMAQIVLATRFRDAGLDGSVDVLSSGVSDEEYGHPIDPRAVTVLRDRGYEIPRHHFAHRIDRDEIDRTDLFLPMTAAHMRALLRMLPPEDRGAVRMYRSFDPALNAADVGIDDRLDLVDPWYGGPREFNTAIDQIDAVAPYIVDWVRDRLDA</sequence>
<dbReference type="InterPro" id="IPR050438">
    <property type="entry name" value="LMW_PTPase"/>
</dbReference>